<protein>
    <submittedName>
        <fullName evidence="1">Uncharacterized protein</fullName>
    </submittedName>
</protein>
<sequence>MSAQEGAATNPLIDSITIIITTSPTPSAPSTDLISSILDSFKLHCSGLLSCRVIVIFDTYDRISESMRLKKGQVTHALAQAHELYKTNVKDLILKQWCPEAEQDASHISLIDNELAEYGSPHLAENHVALSISRTHDKRITFIEPIARLGFGLAVRSALRVTETPYVWVQQHDWPLVRDIPLDSILEVMQASEAEDTSAPPVKYVCLPAIRMISYATSPHVQPFPALRTLTAQLKRDFVPTSRPDVVVPLTPLFFWHDKPHIASTAHYLARIFPSRLAIARGDFIEDHVGQRARAQMKEGNWAKWACWLYYPEDGREICLKHRNGRKWRGMEAELQAKEMFLGIEMRKHDSLSPVS</sequence>
<dbReference type="AlphaFoldDB" id="A0AAN7UDH2"/>
<organism evidence="1 2">
    <name type="scientific">Xylaria bambusicola</name>
    <dbReference type="NCBI Taxonomy" id="326684"/>
    <lineage>
        <taxon>Eukaryota</taxon>
        <taxon>Fungi</taxon>
        <taxon>Dikarya</taxon>
        <taxon>Ascomycota</taxon>
        <taxon>Pezizomycotina</taxon>
        <taxon>Sordariomycetes</taxon>
        <taxon>Xylariomycetidae</taxon>
        <taxon>Xylariales</taxon>
        <taxon>Xylariaceae</taxon>
        <taxon>Xylaria</taxon>
    </lineage>
</organism>
<accession>A0AAN7UDH2</accession>
<gene>
    <name evidence="1" type="ORF">RRF57_002679</name>
</gene>
<evidence type="ECO:0000313" key="2">
    <source>
        <dbReference type="Proteomes" id="UP001305414"/>
    </source>
</evidence>
<proteinExistence type="predicted"/>
<dbReference type="EMBL" id="JAWHQM010000004">
    <property type="protein sequence ID" value="KAK5626964.1"/>
    <property type="molecule type" value="Genomic_DNA"/>
</dbReference>
<keyword evidence="2" id="KW-1185">Reference proteome</keyword>
<name>A0AAN7UDH2_9PEZI</name>
<evidence type="ECO:0000313" key="1">
    <source>
        <dbReference type="EMBL" id="KAK5626964.1"/>
    </source>
</evidence>
<dbReference type="Proteomes" id="UP001305414">
    <property type="component" value="Unassembled WGS sequence"/>
</dbReference>
<reference evidence="1 2" key="1">
    <citation type="submission" date="2023-10" db="EMBL/GenBank/DDBJ databases">
        <title>Draft genome sequence of Xylaria bambusicola isolate GMP-LS, the root and basal stem rot pathogen of sugarcane in Indonesia.</title>
        <authorList>
            <person name="Selvaraj P."/>
            <person name="Muralishankar V."/>
            <person name="Muruganantham S."/>
            <person name="Sp S."/>
            <person name="Haryani S."/>
            <person name="Lau K.J.X."/>
            <person name="Naqvi N.I."/>
        </authorList>
    </citation>
    <scope>NUCLEOTIDE SEQUENCE [LARGE SCALE GENOMIC DNA]</scope>
    <source>
        <strain evidence="1">GMP-LS</strain>
    </source>
</reference>
<comment type="caution">
    <text evidence="1">The sequence shown here is derived from an EMBL/GenBank/DDBJ whole genome shotgun (WGS) entry which is preliminary data.</text>
</comment>